<evidence type="ECO:0000313" key="2">
    <source>
        <dbReference type="EMBL" id="GLR13683.1"/>
    </source>
</evidence>
<proteinExistence type="predicted"/>
<gene>
    <name evidence="2" type="ORF">GCM10007907_24730</name>
</gene>
<dbReference type="InterPro" id="IPR008868">
    <property type="entry name" value="TniB"/>
</dbReference>
<keyword evidence="3" id="KW-1185">Reference proteome</keyword>
<dbReference type="InterPro" id="IPR052026">
    <property type="entry name" value="ExeA_AAA_ATPase_DNA-bind"/>
</dbReference>
<dbReference type="RefSeq" id="WP_284196774.1">
    <property type="nucleotide sequence ID" value="NZ_BSOG01000002.1"/>
</dbReference>
<dbReference type="InterPro" id="IPR027417">
    <property type="entry name" value="P-loop_NTPase"/>
</dbReference>
<dbReference type="PANTHER" id="PTHR35894">
    <property type="entry name" value="GENERAL SECRETION PATHWAY PROTEIN A-RELATED"/>
    <property type="match status" value="1"/>
</dbReference>
<dbReference type="EMBL" id="BSOG01000002">
    <property type="protein sequence ID" value="GLR13683.1"/>
    <property type="molecule type" value="Genomic_DNA"/>
</dbReference>
<organism evidence="2 3">
    <name type="scientific">Chitinimonas prasina</name>
    <dbReference type="NCBI Taxonomy" id="1434937"/>
    <lineage>
        <taxon>Bacteria</taxon>
        <taxon>Pseudomonadati</taxon>
        <taxon>Pseudomonadota</taxon>
        <taxon>Betaproteobacteria</taxon>
        <taxon>Neisseriales</taxon>
        <taxon>Chitinibacteraceae</taxon>
        <taxon>Chitinimonas</taxon>
    </lineage>
</organism>
<comment type="caution">
    <text evidence="2">The sequence shown here is derived from an EMBL/GenBank/DDBJ whole genome shotgun (WGS) entry which is preliminary data.</text>
</comment>
<dbReference type="PANTHER" id="PTHR35894:SF1">
    <property type="entry name" value="PHOSPHORIBULOKINASE _ URIDINE KINASE FAMILY"/>
    <property type="match status" value="1"/>
</dbReference>
<evidence type="ECO:0000313" key="3">
    <source>
        <dbReference type="Proteomes" id="UP001156706"/>
    </source>
</evidence>
<protein>
    <submittedName>
        <fullName evidence="2">Transposase</fullName>
    </submittedName>
</protein>
<dbReference type="SUPFAM" id="SSF52540">
    <property type="entry name" value="P-loop containing nucleoside triphosphate hydrolases"/>
    <property type="match status" value="1"/>
</dbReference>
<dbReference type="SMART" id="SM00382">
    <property type="entry name" value="AAA"/>
    <property type="match status" value="1"/>
</dbReference>
<dbReference type="PROSITE" id="PS00675">
    <property type="entry name" value="SIGMA54_INTERACT_1"/>
    <property type="match status" value="1"/>
</dbReference>
<dbReference type="Proteomes" id="UP001156706">
    <property type="component" value="Unassembled WGS sequence"/>
</dbReference>
<dbReference type="InterPro" id="IPR025662">
    <property type="entry name" value="Sigma_54_int_dom_ATP-bd_1"/>
</dbReference>
<dbReference type="Pfam" id="PF05621">
    <property type="entry name" value="TniB"/>
    <property type="match status" value="1"/>
</dbReference>
<dbReference type="Gene3D" id="3.40.50.300">
    <property type="entry name" value="P-loop containing nucleotide triphosphate hydrolases"/>
    <property type="match status" value="1"/>
</dbReference>
<accession>A0ABQ5YI82</accession>
<dbReference type="InterPro" id="IPR003593">
    <property type="entry name" value="AAA+_ATPase"/>
</dbReference>
<sequence>MRELSEEALARLSSVGTAFVGYPRFNSLLREIEICHRESAFTHEPISMLITGESGVGKTTLIKQYAKQHPRQEEAERSRIPVMVTSVPVPADIRGLAAQMLRALGAHLVETGSAAYRTERLIQMIAACGVELIFLDEFQHLVERATPNKIRAVSDWVKTLINETGTPIVLLGMPSAASLVQENDQLPRRFRFKRSFEPFHWHYDREEFRLTIDRLDQALPFELPSALGGAALLPRIFLACRGRFGFLNNLLYEAARHAISDASARIEVHHLSRAYDLVLVADAPNAANPFDLSEGRVESWLEQLMATTTKETKC</sequence>
<evidence type="ECO:0000259" key="1">
    <source>
        <dbReference type="SMART" id="SM00382"/>
    </source>
</evidence>
<reference evidence="3" key="1">
    <citation type="journal article" date="2019" name="Int. J. Syst. Evol. Microbiol.">
        <title>The Global Catalogue of Microorganisms (GCM) 10K type strain sequencing project: providing services to taxonomists for standard genome sequencing and annotation.</title>
        <authorList>
            <consortium name="The Broad Institute Genomics Platform"/>
            <consortium name="The Broad Institute Genome Sequencing Center for Infectious Disease"/>
            <person name="Wu L."/>
            <person name="Ma J."/>
        </authorList>
    </citation>
    <scope>NUCLEOTIDE SEQUENCE [LARGE SCALE GENOMIC DNA]</scope>
    <source>
        <strain evidence="3">NBRC 110044</strain>
    </source>
</reference>
<dbReference type="CDD" id="cd00009">
    <property type="entry name" value="AAA"/>
    <property type="match status" value="1"/>
</dbReference>
<feature type="domain" description="AAA+ ATPase" evidence="1">
    <location>
        <begin position="44"/>
        <end position="273"/>
    </location>
</feature>
<name>A0ABQ5YI82_9NEIS</name>